<protein>
    <submittedName>
        <fullName evidence="2">Trehalose-6-phosphate synthase</fullName>
    </submittedName>
</protein>
<name>A0ABP4WRY1_9ACTN</name>
<dbReference type="RefSeq" id="WP_344082394.1">
    <property type="nucleotide sequence ID" value="NZ_BAAALS010000015.1"/>
</dbReference>
<accession>A0ABP4WRY1</accession>
<dbReference type="Pfam" id="PF00982">
    <property type="entry name" value="Glyco_transf_20"/>
    <property type="match status" value="1"/>
</dbReference>
<dbReference type="Gene3D" id="3.40.50.2000">
    <property type="entry name" value="Glycogen Phosphorylase B"/>
    <property type="match status" value="2"/>
</dbReference>
<dbReference type="InterPro" id="IPR001830">
    <property type="entry name" value="Glyco_trans_20"/>
</dbReference>
<keyword evidence="3" id="KW-1185">Reference proteome</keyword>
<evidence type="ECO:0000313" key="3">
    <source>
        <dbReference type="Proteomes" id="UP001500655"/>
    </source>
</evidence>
<dbReference type="EMBL" id="BAAALS010000015">
    <property type="protein sequence ID" value="GAA1758812.1"/>
    <property type="molecule type" value="Genomic_DNA"/>
</dbReference>
<dbReference type="CDD" id="cd03788">
    <property type="entry name" value="GT20_TPS"/>
    <property type="match status" value="1"/>
</dbReference>
<comment type="caution">
    <text evidence="2">The sequence shown here is derived from an EMBL/GenBank/DDBJ whole genome shotgun (WGS) entry which is preliminary data.</text>
</comment>
<evidence type="ECO:0000256" key="1">
    <source>
        <dbReference type="ARBA" id="ARBA00008799"/>
    </source>
</evidence>
<comment type="similarity">
    <text evidence="1">Belongs to the glycosyltransferase 20 family.</text>
</comment>
<reference evidence="3" key="1">
    <citation type="journal article" date="2019" name="Int. J. Syst. Evol. Microbiol.">
        <title>The Global Catalogue of Microorganisms (GCM) 10K type strain sequencing project: providing services to taxonomists for standard genome sequencing and annotation.</title>
        <authorList>
            <consortium name="The Broad Institute Genomics Platform"/>
            <consortium name="The Broad Institute Genome Sequencing Center for Infectious Disease"/>
            <person name="Wu L."/>
            <person name="Ma J."/>
        </authorList>
    </citation>
    <scope>NUCLEOTIDE SEQUENCE [LARGE SCALE GENOMIC DNA]</scope>
    <source>
        <strain evidence="3">JCM 13249</strain>
    </source>
</reference>
<dbReference type="SUPFAM" id="SSF53756">
    <property type="entry name" value="UDP-Glycosyltransferase/glycogen phosphorylase"/>
    <property type="match status" value="1"/>
</dbReference>
<proteinExistence type="inferred from homology"/>
<sequence length="470" mass="53139">MRRNALVVVANRLPVDETVAPDGVREWRRSPGGLVSALHPTLHHTQATWVGWTGVTDVAPELPDLAGVRLRAVPLSKLDFEEYYEGFANSTLWPLYHDATEQPVYHRRWWESYQRVNRRFAEAAAEAAPPNATVWIHDYHLQLVPAMLRGLRPDVRIGFFMHIPFPPAELFMQLPRRNDLLYGLLGADLVGFQDQYGARNFTQLASRVLGLPVRHPEIEVNGRVVRVGAFPNSIDMADMEALARRDEVVRRAAQIREDLGNPEKIILGVDRLDYTKGIEQRLKAYRELLSDGRVKVQDTVMVQVAVPSRERVEHYRILRDRVEREVGRINGEFGRVGVAAVHYLINQSFDRTELAALYRAADVMMITPLRDGMNLVAKEYVASRVDVTGALVLSEFAGAATELTDAYLVNPHDLDGLKDTLVRCLEAGTGDISRRMRMMRRHVRAHDVRAWAQSYLAALHDASGLGRLVL</sequence>
<dbReference type="PANTHER" id="PTHR10788">
    <property type="entry name" value="TREHALOSE-6-PHOSPHATE SYNTHASE"/>
    <property type="match status" value="1"/>
</dbReference>
<dbReference type="PANTHER" id="PTHR10788:SF106">
    <property type="entry name" value="BCDNA.GH08860"/>
    <property type="match status" value="1"/>
</dbReference>
<evidence type="ECO:0000313" key="2">
    <source>
        <dbReference type="EMBL" id="GAA1758812.1"/>
    </source>
</evidence>
<organism evidence="2 3">
    <name type="scientific">Luedemannella helvata</name>
    <dbReference type="NCBI Taxonomy" id="349315"/>
    <lineage>
        <taxon>Bacteria</taxon>
        <taxon>Bacillati</taxon>
        <taxon>Actinomycetota</taxon>
        <taxon>Actinomycetes</taxon>
        <taxon>Micromonosporales</taxon>
        <taxon>Micromonosporaceae</taxon>
        <taxon>Luedemannella</taxon>
    </lineage>
</organism>
<gene>
    <name evidence="2" type="ORF">GCM10009681_32540</name>
</gene>
<dbReference type="Proteomes" id="UP001500655">
    <property type="component" value="Unassembled WGS sequence"/>
</dbReference>